<accession>A0ABD2WN50</accession>
<dbReference type="CDD" id="cd20379">
    <property type="entry name" value="Tudor_dTUD-like"/>
    <property type="match status" value="1"/>
</dbReference>
<dbReference type="Gene3D" id="3.40.50.300">
    <property type="entry name" value="P-loop containing nucleotide triphosphate hydrolases"/>
    <property type="match status" value="2"/>
</dbReference>
<dbReference type="InterPro" id="IPR027417">
    <property type="entry name" value="P-loop_NTPase"/>
</dbReference>
<organism evidence="9 10">
    <name type="scientific">Trichogramma kaykai</name>
    <dbReference type="NCBI Taxonomy" id="54128"/>
    <lineage>
        <taxon>Eukaryota</taxon>
        <taxon>Metazoa</taxon>
        <taxon>Ecdysozoa</taxon>
        <taxon>Arthropoda</taxon>
        <taxon>Hexapoda</taxon>
        <taxon>Insecta</taxon>
        <taxon>Pterygota</taxon>
        <taxon>Neoptera</taxon>
        <taxon>Endopterygota</taxon>
        <taxon>Hymenoptera</taxon>
        <taxon>Apocrita</taxon>
        <taxon>Proctotrupomorpha</taxon>
        <taxon>Chalcidoidea</taxon>
        <taxon>Trichogrammatidae</taxon>
        <taxon>Trichogramma</taxon>
    </lineage>
</organism>
<evidence type="ECO:0000256" key="7">
    <source>
        <dbReference type="ARBA" id="ARBA00047984"/>
    </source>
</evidence>
<evidence type="ECO:0000256" key="5">
    <source>
        <dbReference type="ARBA" id="ARBA00022806"/>
    </source>
</evidence>
<evidence type="ECO:0000313" key="10">
    <source>
        <dbReference type="Proteomes" id="UP001627154"/>
    </source>
</evidence>
<dbReference type="SUPFAM" id="SSF63748">
    <property type="entry name" value="Tudor/PWWP/MBT"/>
    <property type="match status" value="1"/>
</dbReference>
<keyword evidence="5" id="KW-0347">Helicase</keyword>
<keyword evidence="6" id="KW-0067">ATP-binding</keyword>
<dbReference type="InterPro" id="IPR035437">
    <property type="entry name" value="SNase_OB-fold_sf"/>
</dbReference>
<keyword evidence="10" id="KW-1185">Reference proteome</keyword>
<keyword evidence="3" id="KW-0547">Nucleotide-binding</keyword>
<dbReference type="Proteomes" id="UP001627154">
    <property type="component" value="Unassembled WGS sequence"/>
</dbReference>
<dbReference type="InterPro" id="IPR011545">
    <property type="entry name" value="DEAD/DEAH_box_helicase_dom"/>
</dbReference>
<comment type="catalytic activity">
    <reaction evidence="7">
        <text>ATP + H2O = ADP + phosphate + H(+)</text>
        <dbReference type="Rhea" id="RHEA:13065"/>
        <dbReference type="ChEBI" id="CHEBI:15377"/>
        <dbReference type="ChEBI" id="CHEBI:15378"/>
        <dbReference type="ChEBI" id="CHEBI:30616"/>
        <dbReference type="ChEBI" id="CHEBI:43474"/>
        <dbReference type="ChEBI" id="CHEBI:456216"/>
        <dbReference type="EC" id="3.6.4.13"/>
    </reaction>
</comment>
<dbReference type="SUPFAM" id="SSF52540">
    <property type="entry name" value="P-loop containing nucleoside triphosphate hydrolases"/>
    <property type="match status" value="2"/>
</dbReference>
<keyword evidence="4" id="KW-0378">Hydrolase</keyword>
<dbReference type="SMART" id="SM00487">
    <property type="entry name" value="DEXDc"/>
    <property type="match status" value="1"/>
</dbReference>
<reference evidence="9 10" key="1">
    <citation type="journal article" date="2024" name="bioRxiv">
        <title>A reference genome for Trichogramma kaykai: A tiny desert-dwelling parasitoid wasp with competing sex-ratio distorters.</title>
        <authorList>
            <person name="Culotta J."/>
            <person name="Lindsey A.R."/>
        </authorList>
    </citation>
    <scope>NUCLEOTIDE SEQUENCE [LARGE SCALE GENOMIC DNA]</scope>
    <source>
        <strain evidence="9 10">KSX58</strain>
    </source>
</reference>
<dbReference type="Pfam" id="PF00270">
    <property type="entry name" value="DEAD"/>
    <property type="match status" value="1"/>
</dbReference>
<dbReference type="EMBL" id="JBJJXI010000094">
    <property type="protein sequence ID" value="KAL3394049.1"/>
    <property type="molecule type" value="Genomic_DNA"/>
</dbReference>
<dbReference type="AlphaFoldDB" id="A0ABD2WN50"/>
<dbReference type="Gene3D" id="2.30.30.140">
    <property type="match status" value="1"/>
</dbReference>
<dbReference type="Gene3D" id="2.40.50.90">
    <property type="match status" value="1"/>
</dbReference>
<dbReference type="InterPro" id="IPR014001">
    <property type="entry name" value="Helicase_ATP-bd"/>
</dbReference>
<evidence type="ECO:0000256" key="1">
    <source>
        <dbReference type="ARBA" id="ARBA00012552"/>
    </source>
</evidence>
<gene>
    <name evidence="9" type="ORF">TKK_011714</name>
</gene>
<evidence type="ECO:0000259" key="8">
    <source>
        <dbReference type="PROSITE" id="PS51192"/>
    </source>
</evidence>
<evidence type="ECO:0000313" key="9">
    <source>
        <dbReference type="EMBL" id="KAL3394049.1"/>
    </source>
</evidence>
<evidence type="ECO:0000256" key="4">
    <source>
        <dbReference type="ARBA" id="ARBA00022801"/>
    </source>
</evidence>
<sequence>MMDNLETSLPKAAVEVKITNILNPYYIRLYEVQHFNSQKQKLSIQLQKQLNLIKKSAPSAEHTKKPLVGDDILISHDSNEDLPAWICRGKVLDIESGKATIFLIDFGHSIKASLESVIKYSPNSIPIQPLTTTVSLDNILPIDSAGNLLKVWNKSTIDSIKYYTLNSKKVFFKTTSYDIKAKKKFGEIYLLIAEKYYQLTKILVKSCLATILNDKLLKAIINNERKDQIILLNDAQEIIKNESKSDKSFLNEIKQLSSATPSASNTISLTKKKLVYDKVLVKSNYDCTPLNDISDARFTSSIHKALKCQGVWQPKQIQSYIWPAFKKKLDIVAIDAKSAGKTVSYIVGIANYLSENEFAIMKKAKASLQTKPIALILCKSVNQCLDVAKKISSLLECTKCRVFGAANSITNKEIMVEICNKFQVMVATPPLLLKILENFSNKLDVSELSFLVLDEADIILDKYLSQVLLLIQKYKIILKNKSVIESDTTQVICVSRTWTLQIGDFIHKFMVSPYICIGSYIEAASFSRVQGRMLIRLSSKKNEEVLKILSNYREVKTMIVCTHNQEAIDLDHYFRSESVETLLIHNNMLATTINQAREAWHHFLPGMYPVIICTDDVLTDLHIWSIEYLIHYSLTDSSKTQFNRRFCVFMDNWEGDKKINCKNLILFDETKEYVHFKGMVAILKRLNVELPKDWDKIAEGLDLKGNMKIKNHPLCVKTKSFGNCNLDACSYRHRVISEVDTPILNINIGDELKIHITHIFSASHFAARILECITKCKSTGKRQIIPLSYNIFKINKELKKYYDSLENKRSVENVDIGQFYLWKDRSNNLIRLQVLLIVEKVSETKKPKYIRARNIDNGKIIEKISAHELVDIPENLLKEETPIIDIFLTSISHHEDESDWTDLAKDYTKSWIKNNTSEQLSLHAQVELQIGYSIFTKTLIPRQKVKGFQDLSGESLAAALLKENHGISNNKNLPNLLKLCQKAGFKDLNYESTKPHYDSVEEIET</sequence>
<evidence type="ECO:0000256" key="6">
    <source>
        <dbReference type="ARBA" id="ARBA00022840"/>
    </source>
</evidence>
<dbReference type="PANTHER" id="PTHR22655:SF2">
    <property type="entry name" value="ATP-DEPENDENT RNA HELICASE TDRD12-RELATED"/>
    <property type="match status" value="1"/>
</dbReference>
<feature type="domain" description="Helicase ATP-binding" evidence="8">
    <location>
        <begin position="322"/>
        <end position="516"/>
    </location>
</feature>
<evidence type="ECO:0000256" key="3">
    <source>
        <dbReference type="ARBA" id="ARBA00022741"/>
    </source>
</evidence>
<protein>
    <recommendedName>
        <fullName evidence="1">RNA helicase</fullName>
        <ecNumber evidence="1">3.6.4.13</ecNumber>
    </recommendedName>
</protein>
<keyword evidence="2" id="KW-0677">Repeat</keyword>
<dbReference type="GO" id="GO:0003724">
    <property type="term" value="F:RNA helicase activity"/>
    <property type="evidence" value="ECO:0007669"/>
    <property type="project" value="UniProtKB-EC"/>
</dbReference>
<dbReference type="GO" id="GO:0005524">
    <property type="term" value="F:ATP binding"/>
    <property type="evidence" value="ECO:0007669"/>
    <property type="project" value="UniProtKB-KW"/>
</dbReference>
<proteinExistence type="predicted"/>
<comment type="caution">
    <text evidence="9">The sequence shown here is derived from an EMBL/GenBank/DDBJ whole genome shotgun (WGS) entry which is preliminary data.</text>
</comment>
<evidence type="ECO:0000256" key="2">
    <source>
        <dbReference type="ARBA" id="ARBA00022737"/>
    </source>
</evidence>
<dbReference type="PROSITE" id="PS51192">
    <property type="entry name" value="HELICASE_ATP_BIND_1"/>
    <property type="match status" value="1"/>
</dbReference>
<dbReference type="GO" id="GO:0016787">
    <property type="term" value="F:hydrolase activity"/>
    <property type="evidence" value="ECO:0007669"/>
    <property type="project" value="UniProtKB-KW"/>
</dbReference>
<dbReference type="PANTHER" id="PTHR22655">
    <property type="entry name" value="ATP-DEPENDENT RNA HELICASE TDRD12-RELATED"/>
    <property type="match status" value="1"/>
</dbReference>
<dbReference type="EC" id="3.6.4.13" evidence="1"/>
<name>A0ABD2WN50_9HYME</name>